<sequence length="187" mass="18983">MDGLLRSSRARRLRARASRAALVAVIGLVGLVASPGTASAAGTYTVEPVLNCYKENSNKSWTVVVGYVNASSSTVTIPRGADNQAAPSKFASLPPTSFEPGTVNGAFTTTVSQADLNAGARWVLDGFTLDYRAAAGASRVCPASTELPEEGNGTGPAIGLVAAGVVGAALVHRARKRALAAAGRDDA</sequence>
<proteinExistence type="predicted"/>
<accession>A0A1H3KF18</accession>
<evidence type="ECO:0000313" key="2">
    <source>
        <dbReference type="EMBL" id="SDY50619.1"/>
    </source>
</evidence>
<dbReference type="AlphaFoldDB" id="A0A1H3KF18"/>
<dbReference type="STRING" id="1137993.SAMN05660209_03053"/>
<feature type="chain" id="PRO_5011627544" description="LPXTG-motif cell wall anchor domain-containing protein" evidence="1">
    <location>
        <begin position="41"/>
        <end position="187"/>
    </location>
</feature>
<dbReference type="Proteomes" id="UP000198921">
    <property type="component" value="Unassembled WGS sequence"/>
</dbReference>
<dbReference type="RefSeq" id="WP_139263570.1">
    <property type="nucleotide sequence ID" value="NZ_FNOT01000007.1"/>
</dbReference>
<organism evidence="2 3">
    <name type="scientific">Geodermatophilus africanus</name>
    <dbReference type="NCBI Taxonomy" id="1137993"/>
    <lineage>
        <taxon>Bacteria</taxon>
        <taxon>Bacillati</taxon>
        <taxon>Actinomycetota</taxon>
        <taxon>Actinomycetes</taxon>
        <taxon>Geodermatophilales</taxon>
        <taxon>Geodermatophilaceae</taxon>
        <taxon>Geodermatophilus</taxon>
    </lineage>
</organism>
<keyword evidence="3" id="KW-1185">Reference proteome</keyword>
<gene>
    <name evidence="2" type="ORF">SAMN05660209_03053</name>
</gene>
<evidence type="ECO:0000256" key="1">
    <source>
        <dbReference type="SAM" id="SignalP"/>
    </source>
</evidence>
<keyword evidence="1" id="KW-0732">Signal</keyword>
<dbReference type="OrthoDB" id="5196445at2"/>
<reference evidence="3" key="1">
    <citation type="submission" date="2016-10" db="EMBL/GenBank/DDBJ databases">
        <authorList>
            <person name="Varghese N."/>
            <person name="Submissions S."/>
        </authorList>
    </citation>
    <scope>NUCLEOTIDE SEQUENCE [LARGE SCALE GENOMIC DNA]</scope>
    <source>
        <strain evidence="3">DSM 45422</strain>
    </source>
</reference>
<evidence type="ECO:0000313" key="3">
    <source>
        <dbReference type="Proteomes" id="UP000198921"/>
    </source>
</evidence>
<feature type="signal peptide" evidence="1">
    <location>
        <begin position="1"/>
        <end position="40"/>
    </location>
</feature>
<name>A0A1H3KF18_9ACTN</name>
<protein>
    <recommendedName>
        <fullName evidence="4">LPXTG-motif cell wall anchor domain-containing protein</fullName>
    </recommendedName>
</protein>
<evidence type="ECO:0008006" key="4">
    <source>
        <dbReference type="Google" id="ProtNLM"/>
    </source>
</evidence>
<dbReference type="EMBL" id="FNOT01000007">
    <property type="protein sequence ID" value="SDY50619.1"/>
    <property type="molecule type" value="Genomic_DNA"/>
</dbReference>